<sequence>MAWNTVNVLIAICVITASSQRLDPKVFEALAKLPMPEVGNNFSIKFNFTTDENVLLDATSRNATYDVRLMSDFNFDSSISLFIPVEEINMKGVYFSSIQIPFENGQQISQSNSGTYKLTLRNVHLTFTVVIQFFLDGPALTLTHCHPLIGEADMRLQETDNNRKHPLSMTTLTDLLNLVSAEEYRSMFCNAMAGLTKDRSSPIIQAVLRRILTGSYPLQASFKKFLSTASQHNQDTSDIN</sequence>
<feature type="chain" id="PRO_5045280805" evidence="1">
    <location>
        <begin position="20"/>
        <end position="240"/>
    </location>
</feature>
<comment type="caution">
    <text evidence="2">The sequence shown here is derived from an EMBL/GenBank/DDBJ whole genome shotgun (WGS) entry which is preliminary data.</text>
</comment>
<proteinExistence type="predicted"/>
<keyword evidence="3" id="KW-1185">Reference proteome</keyword>
<accession>A0ABP0GR58</accession>
<keyword evidence="1" id="KW-0732">Signal</keyword>
<evidence type="ECO:0000313" key="3">
    <source>
        <dbReference type="Proteomes" id="UP001642483"/>
    </source>
</evidence>
<name>A0ABP0GR58_CLALP</name>
<organism evidence="2 3">
    <name type="scientific">Clavelina lepadiformis</name>
    <name type="common">Light-bulb sea squirt</name>
    <name type="synonym">Ascidia lepadiformis</name>
    <dbReference type="NCBI Taxonomy" id="159417"/>
    <lineage>
        <taxon>Eukaryota</taxon>
        <taxon>Metazoa</taxon>
        <taxon>Chordata</taxon>
        <taxon>Tunicata</taxon>
        <taxon>Ascidiacea</taxon>
        <taxon>Aplousobranchia</taxon>
        <taxon>Clavelinidae</taxon>
        <taxon>Clavelina</taxon>
    </lineage>
</organism>
<evidence type="ECO:0000256" key="1">
    <source>
        <dbReference type="SAM" id="SignalP"/>
    </source>
</evidence>
<protein>
    <submittedName>
        <fullName evidence="2">Uncharacterized protein</fullName>
    </submittedName>
</protein>
<gene>
    <name evidence="2" type="ORF">CVLEPA_LOCUS27609</name>
</gene>
<dbReference type="Proteomes" id="UP001642483">
    <property type="component" value="Unassembled WGS sequence"/>
</dbReference>
<feature type="signal peptide" evidence="1">
    <location>
        <begin position="1"/>
        <end position="19"/>
    </location>
</feature>
<dbReference type="EMBL" id="CAWYQH010000141">
    <property type="protein sequence ID" value="CAK8694222.1"/>
    <property type="molecule type" value="Genomic_DNA"/>
</dbReference>
<reference evidence="2 3" key="1">
    <citation type="submission" date="2024-02" db="EMBL/GenBank/DDBJ databases">
        <authorList>
            <person name="Daric V."/>
            <person name="Darras S."/>
        </authorList>
    </citation>
    <scope>NUCLEOTIDE SEQUENCE [LARGE SCALE GENOMIC DNA]</scope>
</reference>
<evidence type="ECO:0000313" key="2">
    <source>
        <dbReference type="EMBL" id="CAK8694222.1"/>
    </source>
</evidence>